<sequence length="93" mass="10842">MEVVVILAFFESNHPKLVSDRVRKAIGFLGTVGFHLLKEAFPFYNPLSSQLEFSENFLKKDLSFFSYAKKNCFYLRSIGCDTGSEKERKRYMK</sequence>
<keyword evidence="2" id="KW-1185">Reference proteome</keyword>
<proteinExistence type="predicted"/>
<accession>A0AAV4X899</accession>
<dbReference type="EMBL" id="BPLR01017343">
    <property type="protein sequence ID" value="GIY90713.1"/>
    <property type="molecule type" value="Genomic_DNA"/>
</dbReference>
<name>A0AAV4X899_CAEEX</name>
<dbReference type="AlphaFoldDB" id="A0AAV4X899"/>
<organism evidence="1 2">
    <name type="scientific">Caerostris extrusa</name>
    <name type="common">Bark spider</name>
    <name type="synonym">Caerostris bankana</name>
    <dbReference type="NCBI Taxonomy" id="172846"/>
    <lineage>
        <taxon>Eukaryota</taxon>
        <taxon>Metazoa</taxon>
        <taxon>Ecdysozoa</taxon>
        <taxon>Arthropoda</taxon>
        <taxon>Chelicerata</taxon>
        <taxon>Arachnida</taxon>
        <taxon>Araneae</taxon>
        <taxon>Araneomorphae</taxon>
        <taxon>Entelegynae</taxon>
        <taxon>Araneoidea</taxon>
        <taxon>Araneidae</taxon>
        <taxon>Caerostris</taxon>
    </lineage>
</organism>
<evidence type="ECO:0000313" key="1">
    <source>
        <dbReference type="EMBL" id="GIY90713.1"/>
    </source>
</evidence>
<comment type="caution">
    <text evidence="1">The sequence shown here is derived from an EMBL/GenBank/DDBJ whole genome shotgun (WGS) entry which is preliminary data.</text>
</comment>
<reference evidence="1 2" key="1">
    <citation type="submission" date="2021-06" db="EMBL/GenBank/DDBJ databases">
        <title>Caerostris extrusa draft genome.</title>
        <authorList>
            <person name="Kono N."/>
            <person name="Arakawa K."/>
        </authorList>
    </citation>
    <scope>NUCLEOTIDE SEQUENCE [LARGE SCALE GENOMIC DNA]</scope>
</reference>
<protein>
    <submittedName>
        <fullName evidence="1">Uncharacterized protein</fullName>
    </submittedName>
</protein>
<evidence type="ECO:0000313" key="2">
    <source>
        <dbReference type="Proteomes" id="UP001054945"/>
    </source>
</evidence>
<gene>
    <name evidence="1" type="ORF">CEXT_83281</name>
</gene>
<dbReference type="Proteomes" id="UP001054945">
    <property type="component" value="Unassembled WGS sequence"/>
</dbReference>